<reference evidence="3" key="1">
    <citation type="submission" date="2013-09" db="EMBL/GenBank/DDBJ databases">
        <title>Corchorus olitorius genome sequencing.</title>
        <authorList>
            <person name="Alam M."/>
            <person name="Haque M.S."/>
            <person name="Islam M.S."/>
            <person name="Emdad E.M."/>
            <person name="Islam M.M."/>
            <person name="Ahmed B."/>
            <person name="Halim A."/>
            <person name="Hossen Q.M.M."/>
            <person name="Hossain M.Z."/>
            <person name="Ahmed R."/>
            <person name="Khan M.M."/>
            <person name="Islam R."/>
            <person name="Rashid M.M."/>
            <person name="Khan S.A."/>
            <person name="Rahman M.S."/>
            <person name="Alam M."/>
            <person name="Yahiya A.S."/>
            <person name="Khan M.S."/>
            <person name="Azam M.S."/>
            <person name="Haque T."/>
            <person name="Lashkar M.Z.H."/>
            <person name="Akhand A.I."/>
            <person name="Morshed G."/>
            <person name="Roy S."/>
            <person name="Uddin K.S."/>
            <person name="Rabeya T."/>
            <person name="Hossain A.S."/>
            <person name="Chowdhury A."/>
            <person name="Snigdha A.R."/>
            <person name="Mortoza M.S."/>
            <person name="Matin S.A."/>
            <person name="Hoque S.M.E."/>
            <person name="Islam M.K."/>
            <person name="Roy D.K."/>
            <person name="Haider R."/>
            <person name="Moosa M.M."/>
            <person name="Elias S.M."/>
            <person name="Hasan A.M."/>
            <person name="Jahan S."/>
            <person name="Shafiuddin M."/>
            <person name="Mahmood N."/>
            <person name="Shommy N.S."/>
        </authorList>
    </citation>
    <scope>NUCLEOTIDE SEQUENCE [LARGE SCALE GENOMIC DNA]</scope>
    <source>
        <strain evidence="3">cv. O-4</strain>
    </source>
</reference>
<keyword evidence="1" id="KW-0812">Transmembrane</keyword>
<dbReference type="AlphaFoldDB" id="A0A1R3J8K9"/>
<keyword evidence="3" id="KW-1185">Reference proteome</keyword>
<name>A0A1R3J8K9_9ROSI</name>
<dbReference type="Proteomes" id="UP000187203">
    <property type="component" value="Unassembled WGS sequence"/>
</dbReference>
<evidence type="ECO:0000313" key="2">
    <source>
        <dbReference type="EMBL" id="OMO91173.1"/>
    </source>
</evidence>
<keyword evidence="1" id="KW-0472">Membrane</keyword>
<proteinExistence type="predicted"/>
<gene>
    <name evidence="2" type="ORF">COLO4_18554</name>
</gene>
<accession>A0A1R3J8K9</accession>
<feature type="transmembrane region" description="Helical" evidence="1">
    <location>
        <begin position="12"/>
        <end position="31"/>
    </location>
</feature>
<evidence type="ECO:0000256" key="1">
    <source>
        <dbReference type="SAM" id="Phobius"/>
    </source>
</evidence>
<organism evidence="2 3">
    <name type="scientific">Corchorus olitorius</name>
    <dbReference type="NCBI Taxonomy" id="93759"/>
    <lineage>
        <taxon>Eukaryota</taxon>
        <taxon>Viridiplantae</taxon>
        <taxon>Streptophyta</taxon>
        <taxon>Embryophyta</taxon>
        <taxon>Tracheophyta</taxon>
        <taxon>Spermatophyta</taxon>
        <taxon>Magnoliopsida</taxon>
        <taxon>eudicotyledons</taxon>
        <taxon>Gunneridae</taxon>
        <taxon>Pentapetalae</taxon>
        <taxon>rosids</taxon>
        <taxon>malvids</taxon>
        <taxon>Malvales</taxon>
        <taxon>Malvaceae</taxon>
        <taxon>Grewioideae</taxon>
        <taxon>Apeibeae</taxon>
        <taxon>Corchorus</taxon>
    </lineage>
</organism>
<dbReference type="EMBL" id="AWUE01016476">
    <property type="protein sequence ID" value="OMO91173.1"/>
    <property type="molecule type" value="Genomic_DNA"/>
</dbReference>
<protein>
    <submittedName>
        <fullName evidence="2">Uncharacterized protein</fullName>
    </submittedName>
</protein>
<evidence type="ECO:0000313" key="3">
    <source>
        <dbReference type="Proteomes" id="UP000187203"/>
    </source>
</evidence>
<comment type="caution">
    <text evidence="2">The sequence shown here is derived from an EMBL/GenBank/DDBJ whole genome shotgun (WGS) entry which is preliminary data.</text>
</comment>
<sequence length="93" mass="10410">MAAPDVDNVNGTWVISIATCLCFSSMLPSLLRRLYAEEGFEIWKPSDAHKDLRLSGSSLSSGNDNRPLASTFKNCYSLLYLGLRKYYHFVQAS</sequence>
<keyword evidence="1" id="KW-1133">Transmembrane helix</keyword>